<dbReference type="Proteomes" id="UP000703038">
    <property type="component" value="Unassembled WGS sequence"/>
</dbReference>
<evidence type="ECO:0000313" key="2">
    <source>
        <dbReference type="Proteomes" id="UP000703038"/>
    </source>
</evidence>
<gene>
    <name evidence="1" type="ORF">JOE42_003146</name>
</gene>
<protein>
    <recommendedName>
        <fullName evidence="3">Transcriptional regulator, AbiEi antitoxin, Type IV TA system</fullName>
    </recommendedName>
</protein>
<evidence type="ECO:0008006" key="3">
    <source>
        <dbReference type="Google" id="ProtNLM"/>
    </source>
</evidence>
<keyword evidence="2" id="KW-1185">Reference proteome</keyword>
<organism evidence="1 2">
    <name type="scientific">Rhodococcoides corynebacterioides</name>
    <dbReference type="NCBI Taxonomy" id="53972"/>
    <lineage>
        <taxon>Bacteria</taxon>
        <taxon>Bacillati</taxon>
        <taxon>Actinomycetota</taxon>
        <taxon>Actinomycetes</taxon>
        <taxon>Mycobacteriales</taxon>
        <taxon>Nocardiaceae</taxon>
        <taxon>Rhodococcoides</taxon>
    </lineage>
</organism>
<dbReference type="EMBL" id="JAFBBK010000001">
    <property type="protein sequence ID" value="MBM7416413.1"/>
    <property type="molecule type" value="Genomic_DNA"/>
</dbReference>
<name>A0ABS2KWW8_9NOCA</name>
<proteinExistence type="predicted"/>
<dbReference type="RefSeq" id="WP_204869229.1">
    <property type="nucleotide sequence ID" value="NZ_JAFBBK010000001.1"/>
</dbReference>
<accession>A0ABS2KWW8</accession>
<comment type="caution">
    <text evidence="1">The sequence shown here is derived from an EMBL/GenBank/DDBJ whole genome shotgun (WGS) entry which is preliminary data.</text>
</comment>
<reference evidence="1 2" key="1">
    <citation type="submission" date="2021-01" db="EMBL/GenBank/DDBJ databases">
        <title>Genomics of switchgrass bacterial isolates.</title>
        <authorList>
            <person name="Shade A."/>
        </authorList>
    </citation>
    <scope>NUCLEOTIDE SEQUENCE [LARGE SCALE GENOMIC DNA]</scope>
    <source>
        <strain evidence="1 2">PvP111</strain>
    </source>
</reference>
<evidence type="ECO:0000313" key="1">
    <source>
        <dbReference type="EMBL" id="MBM7416413.1"/>
    </source>
</evidence>
<sequence>MDLDASRLVLRQNALRDGYTDNELRRLYTRGSITRLGHGAYLDATRLDGLDRVEKHRVLLEAVMPALSSGAVMSHQTAALMHGWPLWAVDLARVHVTRDRRNGGRRRADTMVHCAPLPGSAVHVVDGFTVTSPARTLVDVARTVPFEHAVVMGDAAGIEGDSLVDELAVAGRRHGIAGARRVAAFLDPLSGSVGESRSRVLFHRAGLPPPVLQVEIGVWRVDFLWGDVIGEFDGRVKYGRFLRPGQDAGDAVFEEKRREDALRALGFRVVRWTWADLARPEALIARLRALL</sequence>